<evidence type="ECO:0000313" key="4">
    <source>
        <dbReference type="Proteomes" id="UP001221411"/>
    </source>
</evidence>
<dbReference type="EMBL" id="JAQNDO010000001">
    <property type="protein sequence ID" value="MDC0740214.1"/>
    <property type="molecule type" value="Genomic_DNA"/>
</dbReference>
<feature type="compositionally biased region" description="Gly residues" evidence="1">
    <location>
        <begin position="413"/>
        <end position="426"/>
    </location>
</feature>
<keyword evidence="4" id="KW-1185">Reference proteome</keyword>
<feature type="compositionally biased region" description="Basic and acidic residues" evidence="1">
    <location>
        <begin position="362"/>
        <end position="374"/>
    </location>
</feature>
<dbReference type="PROSITE" id="PS51257">
    <property type="entry name" value="PROKAR_LIPOPROTEIN"/>
    <property type="match status" value="1"/>
</dbReference>
<evidence type="ECO:0000256" key="1">
    <source>
        <dbReference type="SAM" id="MobiDB-lite"/>
    </source>
</evidence>
<evidence type="ECO:0000313" key="3">
    <source>
        <dbReference type="EMBL" id="MDC0740214.1"/>
    </source>
</evidence>
<dbReference type="RefSeq" id="WP_271915172.1">
    <property type="nucleotide sequence ID" value="NZ_JAQNDO010000001.1"/>
</dbReference>
<protein>
    <recommendedName>
        <fullName evidence="5">DUF5666 domain-containing protein</fullName>
    </recommendedName>
</protein>
<reference evidence="3 4" key="1">
    <citation type="submission" date="2022-11" db="EMBL/GenBank/DDBJ databases">
        <title>Minimal conservation of predation-associated metabolite biosynthetic gene clusters underscores biosynthetic potential of Myxococcota including descriptions for ten novel species: Archangium lansinium sp. nov., Myxococcus landrumus sp. nov., Nannocystis bai.</title>
        <authorList>
            <person name="Ahearne A."/>
            <person name="Stevens C."/>
            <person name="Dowd S."/>
        </authorList>
    </citation>
    <scope>NUCLEOTIDE SEQUENCE [LARGE SCALE GENOMIC DNA]</scope>
    <source>
        <strain evidence="3 4">RJM3</strain>
    </source>
</reference>
<comment type="caution">
    <text evidence="3">The sequence shown here is derived from an EMBL/GenBank/DDBJ whole genome shotgun (WGS) entry which is preliminary data.</text>
</comment>
<feature type="signal peptide" evidence="2">
    <location>
        <begin position="1"/>
        <end position="27"/>
    </location>
</feature>
<organism evidence="3 4">
    <name type="scientific">Polyangium mundeleinium</name>
    <dbReference type="NCBI Taxonomy" id="2995306"/>
    <lineage>
        <taxon>Bacteria</taxon>
        <taxon>Pseudomonadati</taxon>
        <taxon>Myxococcota</taxon>
        <taxon>Polyangia</taxon>
        <taxon>Polyangiales</taxon>
        <taxon>Polyangiaceae</taxon>
        <taxon>Polyangium</taxon>
    </lineage>
</organism>
<evidence type="ECO:0008006" key="5">
    <source>
        <dbReference type="Google" id="ProtNLM"/>
    </source>
</evidence>
<dbReference type="Proteomes" id="UP001221411">
    <property type="component" value="Unassembled WGS sequence"/>
</dbReference>
<sequence length="426" mass="44280">MTRFAHGSLVSLVLVFASACSSTEATAPAAVNVEAEAVVNADLGAEALVEEHDEGTVAWRIDNDGQVKAAVNATATGRVKEDVSGSLVYKVEGSEPQTVPLVLDAKTGLLVAAGPKLEADLTEVEYTVTVSGKPWTGVMHVPVGGTAELVAGAKVTAEAKLPDETVGPHGGTIQIVGAERLEMVADADTGETRVYVLDVDLKPVRIESRRLRMGFVAEKTTFVNFDPEPSGFYFSARLGASAAVLNPLRVTASLSVGTVTHAAIWGYRPGIRVYAPSARVKIAAAPRIRFSLRGGFDSGVDCYGRAHVKVHHRGDDHDHDDHDHHRKGNNGRHFGQDGTFARDSGGFKSDNAVHPGSSRAKGGGDDDRGHDHVSSAKSGGSSKRSSHDDRGGGDRKSGGGDRKSGGGDRKGGGGDAKGGGGKGGKK</sequence>
<proteinExistence type="predicted"/>
<evidence type="ECO:0000256" key="2">
    <source>
        <dbReference type="SAM" id="SignalP"/>
    </source>
</evidence>
<keyword evidence="2" id="KW-0732">Signal</keyword>
<feature type="chain" id="PRO_5047334004" description="DUF5666 domain-containing protein" evidence="2">
    <location>
        <begin position="28"/>
        <end position="426"/>
    </location>
</feature>
<gene>
    <name evidence="3" type="ORF">POL67_02575</name>
</gene>
<feature type="region of interest" description="Disordered" evidence="1">
    <location>
        <begin position="312"/>
        <end position="426"/>
    </location>
</feature>
<accession>A0ABT5EFH4</accession>
<feature type="compositionally biased region" description="Basic and acidic residues" evidence="1">
    <location>
        <begin position="313"/>
        <end position="323"/>
    </location>
</feature>
<name>A0ABT5EFH4_9BACT</name>
<feature type="compositionally biased region" description="Basic and acidic residues" evidence="1">
    <location>
        <begin position="385"/>
        <end position="412"/>
    </location>
</feature>